<protein>
    <submittedName>
        <fullName evidence="1">Uncharacterized protein</fullName>
    </submittedName>
</protein>
<accession>A0A0A9PY94</accession>
<name>A0A0A9PY94_ARUDO</name>
<sequence length="16" mass="1841">MKRLPSIHIHTVPQPS</sequence>
<dbReference type="EMBL" id="GBRH01233940">
    <property type="protein sequence ID" value="JAD63955.1"/>
    <property type="molecule type" value="Transcribed_RNA"/>
</dbReference>
<reference evidence="1" key="1">
    <citation type="submission" date="2014-09" db="EMBL/GenBank/DDBJ databases">
        <authorList>
            <person name="Magalhaes I.L.F."/>
            <person name="Oliveira U."/>
            <person name="Santos F.R."/>
            <person name="Vidigal T.H.D.A."/>
            <person name="Brescovit A.D."/>
            <person name="Santos A.J."/>
        </authorList>
    </citation>
    <scope>NUCLEOTIDE SEQUENCE</scope>
    <source>
        <tissue evidence="1">Shoot tissue taken approximately 20 cm above the soil surface</tissue>
    </source>
</reference>
<evidence type="ECO:0000313" key="1">
    <source>
        <dbReference type="EMBL" id="JAD63955.1"/>
    </source>
</evidence>
<proteinExistence type="predicted"/>
<organism evidence="1">
    <name type="scientific">Arundo donax</name>
    <name type="common">Giant reed</name>
    <name type="synonym">Donax arundinaceus</name>
    <dbReference type="NCBI Taxonomy" id="35708"/>
    <lineage>
        <taxon>Eukaryota</taxon>
        <taxon>Viridiplantae</taxon>
        <taxon>Streptophyta</taxon>
        <taxon>Embryophyta</taxon>
        <taxon>Tracheophyta</taxon>
        <taxon>Spermatophyta</taxon>
        <taxon>Magnoliopsida</taxon>
        <taxon>Liliopsida</taxon>
        <taxon>Poales</taxon>
        <taxon>Poaceae</taxon>
        <taxon>PACMAD clade</taxon>
        <taxon>Arundinoideae</taxon>
        <taxon>Arundineae</taxon>
        <taxon>Arundo</taxon>
    </lineage>
</organism>
<reference evidence="1" key="2">
    <citation type="journal article" date="2015" name="Data Brief">
        <title>Shoot transcriptome of the giant reed, Arundo donax.</title>
        <authorList>
            <person name="Barrero R.A."/>
            <person name="Guerrero F.D."/>
            <person name="Moolhuijzen P."/>
            <person name="Goolsby J.A."/>
            <person name="Tidwell J."/>
            <person name="Bellgard S.E."/>
            <person name="Bellgard M.I."/>
        </authorList>
    </citation>
    <scope>NUCLEOTIDE SEQUENCE</scope>
    <source>
        <tissue evidence="1">Shoot tissue taken approximately 20 cm above the soil surface</tissue>
    </source>
</reference>
<dbReference type="AlphaFoldDB" id="A0A0A9PY94"/>